<comment type="pathway">
    <text evidence="2">Lipid metabolism; fatty acid metabolism.</text>
</comment>
<keyword evidence="8" id="KW-0576">Peroxisome</keyword>
<evidence type="ECO:0000256" key="5">
    <source>
        <dbReference type="ARBA" id="ARBA00022832"/>
    </source>
</evidence>
<dbReference type="GO" id="GO:0006635">
    <property type="term" value="P:fatty acid beta-oxidation"/>
    <property type="evidence" value="ECO:0007669"/>
    <property type="project" value="TreeGrafter"/>
</dbReference>
<name>A0AAD5Y6G3_9FUNG</name>
<proteinExistence type="inferred from homology"/>
<keyword evidence="4 13" id="KW-0808">Transferase</keyword>
<evidence type="ECO:0000256" key="14">
    <source>
        <dbReference type="SAM" id="MobiDB-lite"/>
    </source>
</evidence>
<organism evidence="17 18">
    <name type="scientific">Boothiomyces macroporosus</name>
    <dbReference type="NCBI Taxonomy" id="261099"/>
    <lineage>
        <taxon>Eukaryota</taxon>
        <taxon>Fungi</taxon>
        <taxon>Fungi incertae sedis</taxon>
        <taxon>Chytridiomycota</taxon>
        <taxon>Chytridiomycota incertae sedis</taxon>
        <taxon>Chytridiomycetes</taxon>
        <taxon>Rhizophydiales</taxon>
        <taxon>Terramycetaceae</taxon>
        <taxon>Boothiomyces</taxon>
    </lineage>
</organism>
<dbReference type="InterPro" id="IPR002155">
    <property type="entry name" value="Thiolase"/>
</dbReference>
<evidence type="ECO:0000256" key="2">
    <source>
        <dbReference type="ARBA" id="ARBA00004872"/>
    </source>
</evidence>
<evidence type="ECO:0000256" key="3">
    <source>
        <dbReference type="ARBA" id="ARBA00010982"/>
    </source>
</evidence>
<evidence type="ECO:0000256" key="13">
    <source>
        <dbReference type="RuleBase" id="RU003557"/>
    </source>
</evidence>
<dbReference type="InterPro" id="IPR016039">
    <property type="entry name" value="Thiolase-like"/>
</dbReference>
<keyword evidence="6" id="KW-0809">Transit peptide</keyword>
<evidence type="ECO:0000256" key="12">
    <source>
        <dbReference type="PIRSR" id="PIRSR000429-1"/>
    </source>
</evidence>
<keyword evidence="9 13" id="KW-0012">Acyltransferase</keyword>
<dbReference type="GO" id="GO:0003988">
    <property type="term" value="F:acetyl-CoA C-acyltransferase activity"/>
    <property type="evidence" value="ECO:0007669"/>
    <property type="project" value="UniProtKB-EC"/>
</dbReference>
<keyword evidence="5" id="KW-0276">Fatty acid metabolism</keyword>
<evidence type="ECO:0000256" key="9">
    <source>
        <dbReference type="ARBA" id="ARBA00023315"/>
    </source>
</evidence>
<feature type="domain" description="Thiolase C-terminal" evidence="16">
    <location>
        <begin position="290"/>
        <end position="410"/>
    </location>
</feature>
<dbReference type="NCBIfam" id="TIGR01930">
    <property type="entry name" value="AcCoA-C-Actrans"/>
    <property type="match status" value="1"/>
</dbReference>
<evidence type="ECO:0000256" key="10">
    <source>
        <dbReference type="ARBA" id="ARBA00024073"/>
    </source>
</evidence>
<feature type="domain" description="Thiolase N-terminal" evidence="15">
    <location>
        <begin position="36"/>
        <end position="282"/>
    </location>
</feature>
<dbReference type="EC" id="2.3.1.16" evidence="10"/>
<comment type="similarity">
    <text evidence="3 13">Belongs to the thiolase-like superfamily. Thiolase family.</text>
</comment>
<evidence type="ECO:0000256" key="6">
    <source>
        <dbReference type="ARBA" id="ARBA00022946"/>
    </source>
</evidence>
<dbReference type="InterPro" id="IPR020617">
    <property type="entry name" value="Thiolase_C"/>
</dbReference>
<evidence type="ECO:0000313" key="17">
    <source>
        <dbReference type="EMBL" id="KAJ3254342.1"/>
    </source>
</evidence>
<dbReference type="InterPro" id="IPR020613">
    <property type="entry name" value="Thiolase_CS"/>
</dbReference>
<evidence type="ECO:0000259" key="15">
    <source>
        <dbReference type="Pfam" id="PF00108"/>
    </source>
</evidence>
<keyword evidence="18" id="KW-1185">Reference proteome</keyword>
<gene>
    <name evidence="17" type="primary">ACAA1</name>
    <name evidence="17" type="ORF">HK103_007224</name>
</gene>
<dbReference type="EMBL" id="JADGKB010000087">
    <property type="protein sequence ID" value="KAJ3254342.1"/>
    <property type="molecule type" value="Genomic_DNA"/>
</dbReference>
<feature type="active site" description="Proton acceptor" evidence="12">
    <location>
        <position position="398"/>
    </location>
</feature>
<dbReference type="PANTHER" id="PTHR43853">
    <property type="entry name" value="3-KETOACYL-COA THIOLASE, PEROXISOMAL"/>
    <property type="match status" value="1"/>
</dbReference>
<keyword evidence="7" id="KW-0443">Lipid metabolism</keyword>
<feature type="active site" description="Proton acceptor" evidence="12">
    <location>
        <position position="368"/>
    </location>
</feature>
<sequence length="413" mass="42579">MSSANRRVESITSHLGGPKSGAGVPKAKAPKSPDDVVIVSALRSALTKAGKGGFRETHPEFIMAKVLKGIIEQSGIEPKIVEDIQVGNVLMPGAGVTTARMAALYAGFPETTAACAVNRQCSSGLATCGAIAAAIQAGYIDCGIGAGVESMTMYYGPGAMPSDLSEDVLNYGPAADVLIPMGTTSENVAAEFGVTRAEQDAFALRSHTLAAKAQKEGLFKEEIVPVTLSNGTVVDSDDGIRGATAEGLAKLRPAFKKDGTTTAGNASQVTDGAAAVLLMRRSLANKLGLKVQARWLGYAAVGVPPRIMGIGPAVAIPAVLEQVGLKQSDIGVYEINEAFASQAVYCVRELGIDVNKVNPKGGAIAFGHPMGATGARQIATLLPELRRQKQKYGLISMCVGIGMGVAAVVENEL</sequence>
<evidence type="ECO:0000256" key="11">
    <source>
        <dbReference type="ARBA" id="ARBA00047605"/>
    </source>
</evidence>
<evidence type="ECO:0000259" key="16">
    <source>
        <dbReference type="Pfam" id="PF02803"/>
    </source>
</evidence>
<dbReference type="SUPFAM" id="SSF53901">
    <property type="entry name" value="Thiolase-like"/>
    <property type="match status" value="2"/>
</dbReference>
<evidence type="ECO:0000256" key="4">
    <source>
        <dbReference type="ARBA" id="ARBA00022679"/>
    </source>
</evidence>
<comment type="catalytic activity">
    <reaction evidence="11">
        <text>an acyl-CoA + acetyl-CoA = a 3-oxoacyl-CoA + CoA</text>
        <dbReference type="Rhea" id="RHEA:21564"/>
        <dbReference type="ChEBI" id="CHEBI:57287"/>
        <dbReference type="ChEBI" id="CHEBI:57288"/>
        <dbReference type="ChEBI" id="CHEBI:58342"/>
        <dbReference type="ChEBI" id="CHEBI:90726"/>
        <dbReference type="EC" id="2.3.1.16"/>
    </reaction>
</comment>
<dbReference type="AlphaFoldDB" id="A0AAD5Y6G3"/>
<dbReference type="GO" id="GO:0005777">
    <property type="term" value="C:peroxisome"/>
    <property type="evidence" value="ECO:0007669"/>
    <property type="project" value="UniProtKB-SubCell"/>
</dbReference>
<dbReference type="FunFam" id="3.40.47.10:FF:000010">
    <property type="entry name" value="Acetyl-CoA acetyltransferase (Thiolase)"/>
    <property type="match status" value="1"/>
</dbReference>
<evidence type="ECO:0000256" key="8">
    <source>
        <dbReference type="ARBA" id="ARBA00023140"/>
    </source>
</evidence>
<dbReference type="InterPro" id="IPR050215">
    <property type="entry name" value="Thiolase-like_sf_Thiolase"/>
</dbReference>
<evidence type="ECO:0000313" key="18">
    <source>
        <dbReference type="Proteomes" id="UP001210925"/>
    </source>
</evidence>
<dbReference type="CDD" id="cd00751">
    <property type="entry name" value="thiolase"/>
    <property type="match status" value="1"/>
</dbReference>
<feature type="compositionally biased region" description="Polar residues" evidence="14">
    <location>
        <begin position="1"/>
        <end position="13"/>
    </location>
</feature>
<reference evidence="17" key="1">
    <citation type="submission" date="2020-05" db="EMBL/GenBank/DDBJ databases">
        <title>Phylogenomic resolution of chytrid fungi.</title>
        <authorList>
            <person name="Stajich J.E."/>
            <person name="Amses K."/>
            <person name="Simmons R."/>
            <person name="Seto K."/>
            <person name="Myers J."/>
            <person name="Bonds A."/>
            <person name="Quandt C.A."/>
            <person name="Barry K."/>
            <person name="Liu P."/>
            <person name="Grigoriev I."/>
            <person name="Longcore J.E."/>
            <person name="James T.Y."/>
        </authorList>
    </citation>
    <scope>NUCLEOTIDE SEQUENCE</scope>
    <source>
        <strain evidence="17">PLAUS21</strain>
    </source>
</reference>
<dbReference type="Pfam" id="PF02803">
    <property type="entry name" value="Thiolase_C"/>
    <property type="match status" value="1"/>
</dbReference>
<evidence type="ECO:0000256" key="1">
    <source>
        <dbReference type="ARBA" id="ARBA00004275"/>
    </source>
</evidence>
<comment type="caution">
    <text evidence="17">The sequence shown here is derived from an EMBL/GenBank/DDBJ whole genome shotgun (WGS) entry which is preliminary data.</text>
</comment>
<comment type="subcellular location">
    <subcellularLocation>
        <location evidence="1">Peroxisome</location>
    </subcellularLocation>
</comment>
<protein>
    <recommendedName>
        <fullName evidence="10">acetyl-CoA C-acyltransferase</fullName>
        <ecNumber evidence="10">2.3.1.16</ecNumber>
    </recommendedName>
</protein>
<feature type="region of interest" description="Disordered" evidence="14">
    <location>
        <begin position="1"/>
        <end position="31"/>
    </location>
</feature>
<dbReference type="Proteomes" id="UP001210925">
    <property type="component" value="Unassembled WGS sequence"/>
</dbReference>
<dbReference type="PROSITE" id="PS00737">
    <property type="entry name" value="THIOLASE_2"/>
    <property type="match status" value="1"/>
</dbReference>
<evidence type="ECO:0000256" key="7">
    <source>
        <dbReference type="ARBA" id="ARBA00023098"/>
    </source>
</evidence>
<dbReference type="Pfam" id="PF00108">
    <property type="entry name" value="Thiolase_N"/>
    <property type="match status" value="1"/>
</dbReference>
<dbReference type="PIRSF" id="PIRSF000429">
    <property type="entry name" value="Ac-CoA_Ac_transf"/>
    <property type="match status" value="1"/>
</dbReference>
<dbReference type="GO" id="GO:0010124">
    <property type="term" value="P:phenylacetate catabolic process"/>
    <property type="evidence" value="ECO:0007669"/>
    <property type="project" value="TreeGrafter"/>
</dbReference>
<feature type="active site" description="Acyl-thioester intermediate" evidence="12">
    <location>
        <position position="121"/>
    </location>
</feature>
<dbReference type="Gene3D" id="3.40.47.10">
    <property type="match status" value="2"/>
</dbReference>
<dbReference type="InterPro" id="IPR020610">
    <property type="entry name" value="Thiolase_AS"/>
</dbReference>
<accession>A0AAD5Y6G3</accession>
<dbReference type="InterPro" id="IPR020616">
    <property type="entry name" value="Thiolase_N"/>
</dbReference>
<dbReference type="PROSITE" id="PS00099">
    <property type="entry name" value="THIOLASE_3"/>
    <property type="match status" value="1"/>
</dbReference>
<dbReference type="PANTHER" id="PTHR43853:SF8">
    <property type="entry name" value="3-KETOACYL-COA THIOLASE, PEROXISOMAL"/>
    <property type="match status" value="1"/>
</dbReference>